<dbReference type="Proteomes" id="UP001164743">
    <property type="component" value="Chromosome 3A"/>
</dbReference>
<keyword evidence="3" id="KW-1185">Reference proteome</keyword>
<sequence length="79" mass="9269">MGKIKPSDSENAAGAKKFFENTFLKKTYYYQDKVNYTGKFVYDRVEGTKIKWKDHHPQHPPLFTGKALLFHDKEDEEGE</sequence>
<dbReference type="GeneID" id="77808286"/>
<protein>
    <submittedName>
        <fullName evidence="2">Uncharacterized protein</fullName>
    </submittedName>
</protein>
<accession>A0ABY7CGJ1</accession>
<evidence type="ECO:0000256" key="1">
    <source>
        <dbReference type="ARBA" id="ARBA00009947"/>
    </source>
</evidence>
<dbReference type="SUPFAM" id="SSF143113">
    <property type="entry name" value="NAP-like"/>
    <property type="match status" value="1"/>
</dbReference>
<dbReference type="RefSeq" id="XP_053018612.1">
    <property type="nucleotide sequence ID" value="XM_053167391.1"/>
</dbReference>
<dbReference type="InterPro" id="IPR037231">
    <property type="entry name" value="NAP-like_sf"/>
</dbReference>
<dbReference type="Gene3D" id="3.30.1120.90">
    <property type="entry name" value="Nucleosome assembly protein"/>
    <property type="match status" value="1"/>
</dbReference>
<gene>
    <name evidence="2" type="ORF">PtA15_3A424</name>
</gene>
<dbReference type="EMBL" id="CP110423">
    <property type="protein sequence ID" value="WAQ83057.1"/>
    <property type="molecule type" value="Genomic_DNA"/>
</dbReference>
<name>A0ABY7CGJ1_9BASI</name>
<proteinExistence type="inferred from homology"/>
<organism evidence="2 3">
    <name type="scientific">Puccinia triticina</name>
    <dbReference type="NCBI Taxonomy" id="208348"/>
    <lineage>
        <taxon>Eukaryota</taxon>
        <taxon>Fungi</taxon>
        <taxon>Dikarya</taxon>
        <taxon>Basidiomycota</taxon>
        <taxon>Pucciniomycotina</taxon>
        <taxon>Pucciniomycetes</taxon>
        <taxon>Pucciniales</taxon>
        <taxon>Pucciniaceae</taxon>
        <taxon>Puccinia</taxon>
    </lineage>
</organism>
<evidence type="ECO:0000313" key="2">
    <source>
        <dbReference type="EMBL" id="WAQ83057.1"/>
    </source>
</evidence>
<evidence type="ECO:0000313" key="3">
    <source>
        <dbReference type="Proteomes" id="UP001164743"/>
    </source>
</evidence>
<reference evidence="2" key="1">
    <citation type="submission" date="2022-10" db="EMBL/GenBank/DDBJ databases">
        <title>Puccinia triticina Genome sequencing and assembly.</title>
        <authorList>
            <person name="Li C."/>
        </authorList>
    </citation>
    <scope>NUCLEOTIDE SEQUENCE</scope>
    <source>
        <strain evidence="2">Pt15</strain>
    </source>
</reference>
<dbReference type="InterPro" id="IPR002164">
    <property type="entry name" value="NAP_family"/>
</dbReference>
<comment type="similarity">
    <text evidence="1">Belongs to the nucleosome assembly protein (NAP) family.</text>
</comment>
<dbReference type="Pfam" id="PF00956">
    <property type="entry name" value="NAP"/>
    <property type="match status" value="1"/>
</dbReference>